<proteinExistence type="predicted"/>
<feature type="transmembrane region" description="Helical" evidence="1">
    <location>
        <begin position="367"/>
        <end position="387"/>
    </location>
</feature>
<name>A0A3B0W566_9ZZZZ</name>
<feature type="transmembrane region" description="Helical" evidence="1">
    <location>
        <begin position="394"/>
        <end position="413"/>
    </location>
</feature>
<organism evidence="2">
    <name type="scientific">hydrothermal vent metagenome</name>
    <dbReference type="NCBI Taxonomy" id="652676"/>
    <lineage>
        <taxon>unclassified sequences</taxon>
        <taxon>metagenomes</taxon>
        <taxon>ecological metagenomes</taxon>
    </lineage>
</organism>
<evidence type="ECO:0000256" key="1">
    <source>
        <dbReference type="SAM" id="Phobius"/>
    </source>
</evidence>
<dbReference type="InterPro" id="IPR027463">
    <property type="entry name" value="AcrB_DN_DC_subdom"/>
</dbReference>
<protein>
    <submittedName>
        <fullName evidence="2">Acriflavin resistance protein</fullName>
    </submittedName>
</protein>
<feature type="transmembrane region" description="Helical" evidence="1">
    <location>
        <begin position="472"/>
        <end position="493"/>
    </location>
</feature>
<accession>A0A3B0W566</accession>
<feature type="transmembrane region" description="Helical" evidence="1">
    <location>
        <begin position="1077"/>
        <end position="1099"/>
    </location>
</feature>
<dbReference type="SUPFAM" id="SSF82714">
    <property type="entry name" value="Multidrug efflux transporter AcrB TolC docking domain, DN and DC subdomains"/>
    <property type="match status" value="2"/>
</dbReference>
<dbReference type="Gene3D" id="3.30.2090.10">
    <property type="entry name" value="Multidrug efflux transporter AcrB TolC docking domain, DN and DC subdomains"/>
    <property type="match status" value="2"/>
</dbReference>
<dbReference type="SUPFAM" id="SSF82693">
    <property type="entry name" value="Multidrug efflux transporter AcrB pore domain, PN1, PN2, PC1 and PC2 subdomains"/>
    <property type="match status" value="3"/>
</dbReference>
<dbReference type="PANTHER" id="PTHR32063">
    <property type="match status" value="1"/>
</dbReference>
<dbReference type="EMBL" id="UOFC01000081">
    <property type="protein sequence ID" value="VAW45867.1"/>
    <property type="molecule type" value="Genomic_DNA"/>
</dbReference>
<dbReference type="Pfam" id="PF00873">
    <property type="entry name" value="ACR_tran"/>
    <property type="match status" value="1"/>
</dbReference>
<feature type="transmembrane region" description="Helical" evidence="1">
    <location>
        <begin position="37"/>
        <end position="55"/>
    </location>
</feature>
<reference evidence="2" key="1">
    <citation type="submission" date="2018-06" db="EMBL/GenBank/DDBJ databases">
        <authorList>
            <person name="Zhirakovskaya E."/>
        </authorList>
    </citation>
    <scope>NUCLEOTIDE SEQUENCE</scope>
</reference>
<dbReference type="SUPFAM" id="SSF82866">
    <property type="entry name" value="Multidrug efflux transporter AcrB transmembrane domain"/>
    <property type="match status" value="2"/>
</dbReference>
<dbReference type="PRINTS" id="PR00702">
    <property type="entry name" value="ACRIFLAVINRP"/>
</dbReference>
<dbReference type="Gene3D" id="1.20.1640.10">
    <property type="entry name" value="Multidrug efflux transporter AcrB transmembrane domain"/>
    <property type="match status" value="2"/>
</dbReference>
<feature type="transmembrane region" description="Helical" evidence="1">
    <location>
        <begin position="571"/>
        <end position="589"/>
    </location>
</feature>
<keyword evidence="1" id="KW-0812">Transmembrane</keyword>
<dbReference type="InterPro" id="IPR001036">
    <property type="entry name" value="Acrflvin-R"/>
</dbReference>
<dbReference type="GO" id="GO:0005886">
    <property type="term" value="C:plasma membrane"/>
    <property type="evidence" value="ECO:0007669"/>
    <property type="project" value="TreeGrafter"/>
</dbReference>
<feature type="transmembrane region" description="Helical" evidence="1">
    <location>
        <begin position="1047"/>
        <end position="1065"/>
    </location>
</feature>
<feature type="transmembrane region" description="Helical" evidence="1">
    <location>
        <begin position="505"/>
        <end position="526"/>
    </location>
</feature>
<dbReference type="Gene3D" id="3.30.70.1320">
    <property type="entry name" value="Multidrug efflux transporter AcrB pore domain like"/>
    <property type="match status" value="1"/>
</dbReference>
<evidence type="ECO:0000313" key="2">
    <source>
        <dbReference type="EMBL" id="VAW45867.1"/>
    </source>
</evidence>
<dbReference type="GO" id="GO:0042910">
    <property type="term" value="F:xenobiotic transmembrane transporter activity"/>
    <property type="evidence" value="ECO:0007669"/>
    <property type="project" value="TreeGrafter"/>
</dbReference>
<dbReference type="PANTHER" id="PTHR32063:SF16">
    <property type="entry name" value="CATION EFFLUX SYSTEM (ACRB_ACRD_ACRF FAMILY)"/>
    <property type="match status" value="1"/>
</dbReference>
<feature type="transmembrane region" description="Helical" evidence="1">
    <location>
        <begin position="1001"/>
        <end position="1026"/>
    </location>
</feature>
<sequence>MTEPKKPLSTSHSSTESDPLTFNIAGKLAQAFIHSKVTLLMVMFVLLAGLLSFLMTPREYNPQIVVPAANIIVPKPGASPAEVSNMVVKPLETILAALPGVKHTFGYATNDFGVVTVQFEVGENQVDSLVKIYNQVMQNMDKMPPATQEPLIKPINVDDVPMMTLAITSKELSGYDLRDISLKLVEHLRNIEGVSFTDVIGGQQRAVNVWLDAQKITLSGLSLDEISQRLLGSNVALPVGEVVNNNRSQPIRVNGYLGDANEVGNIIISTENGRIIYLKDIAKIEDGPKEASRYTRIGFGPDSELSSAADQSAVTISLAKKPGTNAVDVANRVLEKLKVLKAGVLPSNIDVVVTRNDGEKANSAVNLLMEHLAIAIGSVVLILILFLGWREAGIVVITIPLILFIVLFIGFIADQTINRITLFALILALGLLVDDSIVVIENIHRHIHLGFNPERFDEVIVRATNEIGNPTNVATIAVVLAFLPLLFVTGMMGPFMAPIPFNVPVAMLASLLVAYILVPYIAYRFLGKKAIREMQERESLEAHYVEKEDWMQRTYQRFMLPIVESRTKRNVFLFVVLLALMASMLQPALQFLRDDGMSNPLHPAGVEVKMLPYDNTSTFLVQVDMPEGTALEATDRVVRYVGDLLSQTEYVTDYSVFLGLHAPIDFAALVRGDLMKQGDYFAQIRVNLVNKHQRDVSSHEIVQGVYESLDSLRKVFPEANIKLYETPPGPPVTTQIMAELYGPDYDTLRLAAKEVTDSFNQIYGLINVDNSVTDDAETYEINIDRVQANLLGVSPAGVSKMLRDYISGYELGYMHLNKVREPVGILVRLPRTERAVAEQLLSLRVQSRTGESVPLSVIATIEKIQQKKPILYRDQHQMVMVGGELLASSPVYAVLTLDKMLDEVTLPKSGVAFKTANLGFVEAHPDDVMDYNLLWGGEMRLTLDVFRDMGSAFIVAIILIYFVLVGYYRSFMIPIIVMGAIPLTMIGVFPGHWITDQAFTATSMIGVIALAGIVVRNSLLLIDFILAFEAKGKSLKESVIEAGKVRFRPILLTALAIMSASLIMITDPVFGGLAVSMIFGTLSSTVLTLFVIPALYYIWRWHGGVKQQEMRLLDKV</sequence>
<dbReference type="AlphaFoldDB" id="A0A3B0W566"/>
<keyword evidence="1" id="KW-1133">Transmembrane helix</keyword>
<gene>
    <name evidence="2" type="ORF">MNBD_GAMMA03-31</name>
</gene>
<dbReference type="Gene3D" id="3.30.70.1440">
    <property type="entry name" value="Multidrug efflux transporter AcrB pore domain"/>
    <property type="match status" value="1"/>
</dbReference>
<keyword evidence="1" id="KW-0472">Membrane</keyword>
<dbReference type="Gene3D" id="3.30.70.1430">
    <property type="entry name" value="Multidrug efflux transporter AcrB pore domain"/>
    <property type="match status" value="2"/>
</dbReference>
<feature type="transmembrane region" description="Helical" evidence="1">
    <location>
        <begin position="975"/>
        <end position="995"/>
    </location>
</feature>
<feature type="transmembrane region" description="Helical" evidence="1">
    <location>
        <begin position="949"/>
        <end position="968"/>
    </location>
</feature>